<feature type="non-terminal residue" evidence="5">
    <location>
        <position position="194"/>
    </location>
</feature>
<dbReference type="Gene3D" id="1.10.238.10">
    <property type="entry name" value="EF-hand"/>
    <property type="match status" value="1"/>
</dbReference>
<organism evidence="5 6">
    <name type="scientific">Genlisea aurea</name>
    <dbReference type="NCBI Taxonomy" id="192259"/>
    <lineage>
        <taxon>Eukaryota</taxon>
        <taxon>Viridiplantae</taxon>
        <taxon>Streptophyta</taxon>
        <taxon>Embryophyta</taxon>
        <taxon>Tracheophyta</taxon>
        <taxon>Spermatophyta</taxon>
        <taxon>Magnoliopsida</taxon>
        <taxon>eudicotyledons</taxon>
        <taxon>Gunneridae</taxon>
        <taxon>Pentapetalae</taxon>
        <taxon>asterids</taxon>
        <taxon>lamiids</taxon>
        <taxon>Lamiales</taxon>
        <taxon>Lentibulariaceae</taxon>
        <taxon>Genlisea</taxon>
    </lineage>
</organism>
<evidence type="ECO:0000313" key="5">
    <source>
        <dbReference type="EMBL" id="EPS66991.1"/>
    </source>
</evidence>
<keyword evidence="1 3" id="KW-0677">Repeat</keyword>
<comment type="function">
    <text evidence="3">Acts as a calcium sensor. CBL proteins interact with CIPK serine-threonine protein kinases. Binding of a CBL protein to the regulatory NAF domain of a CIPK protein lead to the activation of the kinase in a calcium-dependent manner.</text>
</comment>
<dbReference type="FunFam" id="1.10.238.10:FF:000073">
    <property type="entry name" value="calcineurin B-like protein 3"/>
    <property type="match status" value="1"/>
</dbReference>
<dbReference type="EMBL" id="AUSU01003362">
    <property type="protein sequence ID" value="EPS66991.1"/>
    <property type="molecule type" value="Genomic_DNA"/>
</dbReference>
<dbReference type="InterPro" id="IPR002048">
    <property type="entry name" value="EF_hand_dom"/>
</dbReference>
<feature type="non-terminal residue" evidence="5">
    <location>
        <position position="1"/>
    </location>
</feature>
<keyword evidence="3" id="KW-0472">Membrane</keyword>
<dbReference type="InterPro" id="IPR011992">
    <property type="entry name" value="EF-hand-dom_pair"/>
</dbReference>
<name>S8CQ62_9LAMI</name>
<gene>
    <name evidence="5" type="ORF">M569_07786</name>
</gene>
<evidence type="ECO:0000256" key="3">
    <source>
        <dbReference type="RuleBase" id="RU369080"/>
    </source>
</evidence>
<dbReference type="PANTHER" id="PTHR23056">
    <property type="entry name" value="CALCINEURIN B"/>
    <property type="match status" value="1"/>
</dbReference>
<feature type="domain" description="EF-hand" evidence="4">
    <location>
        <begin position="46"/>
        <end position="81"/>
    </location>
</feature>
<dbReference type="PANTHER" id="PTHR23056:SF146">
    <property type="entry name" value="CALCINEURIN B-LIKE PROTEIN"/>
    <property type="match status" value="1"/>
</dbReference>
<evidence type="ECO:0000256" key="2">
    <source>
        <dbReference type="ARBA" id="ARBA00023774"/>
    </source>
</evidence>
<dbReference type="InterPro" id="IPR045198">
    <property type="entry name" value="CNBL1-10"/>
</dbReference>
<comment type="subcellular location">
    <subcellularLocation>
        <location evidence="3">Membrane</location>
    </subcellularLocation>
</comment>
<dbReference type="OrthoDB" id="191686at2759"/>
<reference evidence="5 6" key="1">
    <citation type="journal article" date="2013" name="BMC Genomics">
        <title>The miniature genome of a carnivorous plant Genlisea aurea contains a low number of genes and short non-coding sequences.</title>
        <authorList>
            <person name="Leushkin E.V."/>
            <person name="Sutormin R.A."/>
            <person name="Nabieva E.R."/>
            <person name="Penin A.A."/>
            <person name="Kondrashov A.S."/>
            <person name="Logacheva M.D."/>
        </authorList>
    </citation>
    <scope>NUCLEOTIDE SEQUENCE [LARGE SCALE GENOMIC DNA]</scope>
</reference>
<keyword evidence="3" id="KW-0479">Metal-binding</keyword>
<protein>
    <recommendedName>
        <fullName evidence="3">Calcineurin B-like protein</fullName>
    </recommendedName>
</protein>
<evidence type="ECO:0000256" key="1">
    <source>
        <dbReference type="ARBA" id="ARBA00022737"/>
    </source>
</evidence>
<dbReference type="GO" id="GO:0016020">
    <property type="term" value="C:membrane"/>
    <property type="evidence" value="ECO:0007669"/>
    <property type="project" value="UniProtKB-SubCell"/>
</dbReference>
<dbReference type="PROSITE" id="PS50222">
    <property type="entry name" value="EF_HAND_2"/>
    <property type="match status" value="1"/>
</dbReference>
<dbReference type="GO" id="GO:0005509">
    <property type="term" value="F:calcium ion binding"/>
    <property type="evidence" value="ECO:0007669"/>
    <property type="project" value="UniProtKB-UniRule"/>
</dbReference>
<sequence length="194" mass="21999">LASETAFNVNEVEALYELFRQLSSSILDDGLIDKEEFVLALCDGGKKNFMAEKLFDVVDEKHDGHIEFPEFVHSLNIFHPDTPQSDKISFAFKLYDVRSTGYIERNGLKKMILATLSETGSSLSDEQLDAILDRTLEEGELKEEGKMDIQEWEQMVSKCPSLIHNMTIPYLRGGITLAFPSFIIDTRVEESDLI</sequence>
<evidence type="ECO:0000259" key="4">
    <source>
        <dbReference type="PROSITE" id="PS50222"/>
    </source>
</evidence>
<comment type="caution">
    <text evidence="5">The sequence shown here is derived from an EMBL/GenBank/DDBJ whole genome shotgun (WGS) entry which is preliminary data.</text>
</comment>
<dbReference type="SUPFAM" id="SSF47473">
    <property type="entry name" value="EF-hand"/>
    <property type="match status" value="1"/>
</dbReference>
<dbReference type="Proteomes" id="UP000015453">
    <property type="component" value="Unassembled WGS sequence"/>
</dbReference>
<keyword evidence="3" id="KW-0106">Calcium</keyword>
<accession>S8CQ62</accession>
<dbReference type="GO" id="GO:0019722">
    <property type="term" value="P:calcium-mediated signaling"/>
    <property type="evidence" value="ECO:0007669"/>
    <property type="project" value="UniProtKB-UniRule"/>
</dbReference>
<evidence type="ECO:0000313" key="6">
    <source>
        <dbReference type="Proteomes" id="UP000015453"/>
    </source>
</evidence>
<dbReference type="GO" id="GO:0019900">
    <property type="term" value="F:kinase binding"/>
    <property type="evidence" value="ECO:0007669"/>
    <property type="project" value="UniProtKB-UniRule"/>
</dbReference>
<dbReference type="AlphaFoldDB" id="S8CQ62"/>
<proteinExistence type="inferred from homology"/>
<comment type="subunit">
    <text evidence="3">Homodimer. Interacts with CIPK.</text>
</comment>
<comment type="similarity">
    <text evidence="2 3">Belongs to the calcineurin regulatory subunit family.</text>
</comment>
<keyword evidence="6" id="KW-1185">Reference proteome</keyword>